<dbReference type="Pfam" id="PF22920">
    <property type="entry name" value="UvrC_RNaseH"/>
    <property type="match status" value="1"/>
</dbReference>
<dbReference type="SUPFAM" id="SSF82771">
    <property type="entry name" value="GIY-YIG endonuclease"/>
    <property type="match status" value="1"/>
</dbReference>
<dbReference type="Pfam" id="PF08459">
    <property type="entry name" value="UvrC_RNaseH_dom"/>
    <property type="match status" value="1"/>
</dbReference>
<dbReference type="PROSITE" id="PS50165">
    <property type="entry name" value="UVRC"/>
    <property type="match status" value="1"/>
</dbReference>
<dbReference type="InterPro" id="IPR001943">
    <property type="entry name" value="UVR_dom"/>
</dbReference>
<evidence type="ECO:0000313" key="11">
    <source>
        <dbReference type="EMBL" id="MBC3932870.1"/>
    </source>
</evidence>
<feature type="domain" description="GIY-YIG" evidence="9">
    <location>
        <begin position="23"/>
        <end position="101"/>
    </location>
</feature>
<keyword evidence="4 7" id="KW-0267">Excision nuclease</keyword>
<comment type="caution">
    <text evidence="11">The sequence shown here is derived from an EMBL/GenBank/DDBJ whole genome shotgun (WGS) entry which is preliminary data.</text>
</comment>
<keyword evidence="3 7" id="KW-0228">DNA excision</keyword>
<dbReference type="Pfam" id="PF14520">
    <property type="entry name" value="HHH_5"/>
    <property type="match status" value="1"/>
</dbReference>
<dbReference type="PANTHER" id="PTHR30562:SF1">
    <property type="entry name" value="UVRABC SYSTEM PROTEIN C"/>
    <property type="match status" value="1"/>
</dbReference>
<evidence type="ECO:0000256" key="4">
    <source>
        <dbReference type="ARBA" id="ARBA00022881"/>
    </source>
</evidence>
<keyword evidence="5 7" id="KW-0234">DNA repair</keyword>
<evidence type="ECO:0000259" key="9">
    <source>
        <dbReference type="PROSITE" id="PS50164"/>
    </source>
</evidence>
<dbReference type="CDD" id="cd10434">
    <property type="entry name" value="GIY-YIG_UvrC_Cho"/>
    <property type="match status" value="1"/>
</dbReference>
<evidence type="ECO:0000259" key="8">
    <source>
        <dbReference type="PROSITE" id="PS50151"/>
    </source>
</evidence>
<dbReference type="Gene3D" id="3.30.420.340">
    <property type="entry name" value="UvrC, RNAse H endonuclease domain"/>
    <property type="match status" value="1"/>
</dbReference>
<proteinExistence type="inferred from homology"/>
<dbReference type="InterPro" id="IPR010994">
    <property type="entry name" value="RuvA_2-like"/>
</dbReference>
<dbReference type="Gene3D" id="1.10.150.20">
    <property type="entry name" value="5' to 3' exonuclease, C-terminal subdomain"/>
    <property type="match status" value="1"/>
</dbReference>
<reference evidence="11 12" key="1">
    <citation type="submission" date="2020-08" db="EMBL/GenBank/DDBJ databases">
        <title>Novel species isolated from subtropical streams in China.</title>
        <authorList>
            <person name="Lu H."/>
        </authorList>
    </citation>
    <scope>NUCLEOTIDE SEQUENCE [LARGE SCALE GENOMIC DNA]</scope>
    <source>
        <strain evidence="11 12">CY22W</strain>
    </source>
</reference>
<feature type="domain" description="UVR" evidence="8">
    <location>
        <begin position="210"/>
        <end position="245"/>
    </location>
</feature>
<dbReference type="PANTHER" id="PTHR30562">
    <property type="entry name" value="UVRC/OXIDOREDUCTASE"/>
    <property type="match status" value="1"/>
</dbReference>
<comment type="similarity">
    <text evidence="7">Belongs to the UvrC family.</text>
</comment>
<dbReference type="InterPro" id="IPR004791">
    <property type="entry name" value="UvrC"/>
</dbReference>
<dbReference type="Gene3D" id="4.10.860.10">
    <property type="entry name" value="UVR domain"/>
    <property type="match status" value="1"/>
</dbReference>
<dbReference type="SMART" id="SM00465">
    <property type="entry name" value="GIYc"/>
    <property type="match status" value="1"/>
</dbReference>
<dbReference type="SUPFAM" id="SSF47781">
    <property type="entry name" value="RuvA domain 2-like"/>
    <property type="match status" value="1"/>
</dbReference>
<dbReference type="SUPFAM" id="SSF46600">
    <property type="entry name" value="C-terminal UvrC-binding domain of UvrB"/>
    <property type="match status" value="1"/>
</dbReference>
<dbReference type="InterPro" id="IPR001162">
    <property type="entry name" value="UvrC_RNase_H_dom"/>
</dbReference>
<comment type="function">
    <text evidence="7">The UvrABC repair system catalyzes the recognition and processing of DNA lesions. UvrC both incises the 5' and 3' sides of the lesion. The N-terminal half is responsible for the 3' incision and the C-terminal half is responsible for the 5' incision.</text>
</comment>
<accession>A0ABR7A7I9</accession>
<dbReference type="PROSITE" id="PS50151">
    <property type="entry name" value="UVR"/>
    <property type="match status" value="1"/>
</dbReference>
<comment type="subcellular location">
    <subcellularLocation>
        <location evidence="7">Cytoplasm</location>
    </subcellularLocation>
</comment>
<feature type="domain" description="UvrC family homology region profile" evidence="10">
    <location>
        <begin position="261"/>
        <end position="498"/>
    </location>
</feature>
<organism evidence="11 12">
    <name type="scientific">Undibacterium curvum</name>
    <dbReference type="NCBI Taxonomy" id="2762294"/>
    <lineage>
        <taxon>Bacteria</taxon>
        <taxon>Pseudomonadati</taxon>
        <taxon>Pseudomonadota</taxon>
        <taxon>Betaproteobacteria</taxon>
        <taxon>Burkholderiales</taxon>
        <taxon>Oxalobacteraceae</taxon>
        <taxon>Undibacterium</taxon>
    </lineage>
</organism>
<dbReference type="Proteomes" id="UP000654304">
    <property type="component" value="Unassembled WGS sequence"/>
</dbReference>
<dbReference type="InterPro" id="IPR047296">
    <property type="entry name" value="GIY-YIG_UvrC_Cho"/>
</dbReference>
<dbReference type="HAMAP" id="MF_00203">
    <property type="entry name" value="UvrC"/>
    <property type="match status" value="1"/>
</dbReference>
<dbReference type="PROSITE" id="PS50164">
    <property type="entry name" value="GIY_YIG"/>
    <property type="match status" value="1"/>
</dbReference>
<dbReference type="Pfam" id="PF01541">
    <property type="entry name" value="GIY-YIG"/>
    <property type="match status" value="1"/>
</dbReference>
<dbReference type="NCBIfam" id="TIGR00194">
    <property type="entry name" value="uvrC"/>
    <property type="match status" value="1"/>
</dbReference>
<dbReference type="RefSeq" id="WP_186904475.1">
    <property type="nucleotide sequence ID" value="NZ_JACOGD010000007.1"/>
</dbReference>
<keyword evidence="12" id="KW-1185">Reference proteome</keyword>
<name>A0ABR7A7I9_9BURK</name>
<dbReference type="InterPro" id="IPR035901">
    <property type="entry name" value="GIY-YIG_endonuc_sf"/>
</dbReference>
<sequence length="624" mass="70049">MTENEQQADGRQQVLDTVAKLPHLPGVYRYFDQQDQLLYVGKAKDLKKRVTTYFQKTLSSPRIAMMVAKIARMETTVTRSEAEALILENNLIKALRPRYNILFRDDKSYPYLKISQHAAPRMSYYRGAVDKKHQYFGPFPSGWAVKESMEILQKVFLLRNCEDSVYANRTRPCLLHQIHRCSAPCVGLITPEDYQQDVANAADFLRGRQLEVLQSLEKKMLAYAEQLKFEQAALVRNQMSALSKVLQQQSMETSGSADVDIIAVIVEGGRACVNLAMIRGGRHLGDRAYFPTHVDEVQATAEESIEAEVLAAFLAQHYVEQFIPATLVTNIELNAPDLMLALTEQCGHKIHLSFQPQEQRRIWLEMALKGARLALARLLSEQGSQQARTRALANVLELDAQDLETIRVECFDISHTQGEATQASCVVFHHHAMQNGEYRRFNITGITPGDDYAAMRQVLTRRYAHLSGQSETAENRVMPDVVLIDGGKGQVEVARQVFTELGLDCSLIVGVAKGEGRKVGLETLVFVDGRPEQELGKESAALMLIAQIRDEAHRFAITGMRAKRDKARQTSQLEDIEGVGPKRRQKLLTRFGGLKGVADASVDELASVEGISHKLAEEIYKRLR</sequence>
<evidence type="ECO:0000256" key="1">
    <source>
        <dbReference type="ARBA" id="ARBA00022490"/>
    </source>
</evidence>
<protein>
    <recommendedName>
        <fullName evidence="7">UvrABC system protein C</fullName>
        <shortName evidence="7">Protein UvrC</shortName>
    </recommendedName>
    <alternativeName>
        <fullName evidence="7">Excinuclease ABC subunit C</fullName>
    </alternativeName>
</protein>
<keyword evidence="2 7" id="KW-0227">DNA damage</keyword>
<comment type="subunit">
    <text evidence="7">Interacts with UvrB in an incision complex.</text>
</comment>
<keyword evidence="1 7" id="KW-0963">Cytoplasm</keyword>
<dbReference type="InterPro" id="IPR000305">
    <property type="entry name" value="GIY-YIG_endonuc"/>
</dbReference>
<dbReference type="Pfam" id="PF02151">
    <property type="entry name" value="UVR"/>
    <property type="match status" value="1"/>
</dbReference>
<dbReference type="SMART" id="SM00278">
    <property type="entry name" value="HhH1"/>
    <property type="match status" value="2"/>
</dbReference>
<dbReference type="InterPro" id="IPR003583">
    <property type="entry name" value="Hlx-hairpin-Hlx_DNA-bd_motif"/>
</dbReference>
<evidence type="ECO:0000259" key="10">
    <source>
        <dbReference type="PROSITE" id="PS50165"/>
    </source>
</evidence>
<evidence type="ECO:0000256" key="6">
    <source>
        <dbReference type="ARBA" id="ARBA00023236"/>
    </source>
</evidence>
<dbReference type="InterPro" id="IPR050066">
    <property type="entry name" value="UvrABC_protein_C"/>
</dbReference>
<evidence type="ECO:0000256" key="3">
    <source>
        <dbReference type="ARBA" id="ARBA00022769"/>
    </source>
</evidence>
<evidence type="ECO:0000256" key="7">
    <source>
        <dbReference type="HAMAP-Rule" id="MF_00203"/>
    </source>
</evidence>
<evidence type="ECO:0000256" key="2">
    <source>
        <dbReference type="ARBA" id="ARBA00022763"/>
    </source>
</evidence>
<keyword evidence="6 7" id="KW-0742">SOS response</keyword>
<dbReference type="InterPro" id="IPR036876">
    <property type="entry name" value="UVR_dom_sf"/>
</dbReference>
<evidence type="ECO:0000256" key="5">
    <source>
        <dbReference type="ARBA" id="ARBA00023204"/>
    </source>
</evidence>
<dbReference type="NCBIfam" id="NF001824">
    <property type="entry name" value="PRK00558.1-5"/>
    <property type="match status" value="1"/>
</dbReference>
<dbReference type="EMBL" id="JACOGD010000007">
    <property type="protein sequence ID" value="MBC3932870.1"/>
    <property type="molecule type" value="Genomic_DNA"/>
</dbReference>
<gene>
    <name evidence="7 11" type="primary">uvrC</name>
    <name evidence="11" type="ORF">H8K43_14405</name>
</gene>
<dbReference type="InterPro" id="IPR038476">
    <property type="entry name" value="UvrC_RNase_H_dom_sf"/>
</dbReference>
<evidence type="ECO:0000313" key="12">
    <source>
        <dbReference type="Proteomes" id="UP000654304"/>
    </source>
</evidence>
<dbReference type="Gene3D" id="3.40.1440.10">
    <property type="entry name" value="GIY-YIG endonuclease"/>
    <property type="match status" value="1"/>
</dbReference>